<evidence type="ECO:0000256" key="1">
    <source>
        <dbReference type="SAM" id="MobiDB-lite"/>
    </source>
</evidence>
<proteinExistence type="predicted"/>
<dbReference type="Proteomes" id="UP001391051">
    <property type="component" value="Unassembled WGS sequence"/>
</dbReference>
<dbReference type="GeneID" id="92078285"/>
<feature type="compositionally biased region" description="Low complexity" evidence="1">
    <location>
        <begin position="164"/>
        <end position="181"/>
    </location>
</feature>
<feature type="region of interest" description="Disordered" evidence="1">
    <location>
        <begin position="160"/>
        <end position="207"/>
    </location>
</feature>
<organism evidence="3 4">
    <name type="scientific">Apiospora aurea</name>
    <dbReference type="NCBI Taxonomy" id="335848"/>
    <lineage>
        <taxon>Eukaryota</taxon>
        <taxon>Fungi</taxon>
        <taxon>Dikarya</taxon>
        <taxon>Ascomycota</taxon>
        <taxon>Pezizomycotina</taxon>
        <taxon>Sordariomycetes</taxon>
        <taxon>Xylariomycetidae</taxon>
        <taxon>Amphisphaeriales</taxon>
        <taxon>Apiosporaceae</taxon>
        <taxon>Apiospora</taxon>
    </lineage>
</organism>
<keyword evidence="4" id="KW-1185">Reference proteome</keyword>
<dbReference type="EMBL" id="JAQQWE010000006">
    <property type="protein sequence ID" value="KAK7948115.1"/>
    <property type="molecule type" value="Genomic_DNA"/>
</dbReference>
<evidence type="ECO:0000256" key="2">
    <source>
        <dbReference type="SAM" id="SignalP"/>
    </source>
</evidence>
<protein>
    <submittedName>
        <fullName evidence="3">Uncharacterized protein</fullName>
    </submittedName>
</protein>
<comment type="caution">
    <text evidence="3">The sequence shown here is derived from an EMBL/GenBank/DDBJ whole genome shotgun (WGS) entry which is preliminary data.</text>
</comment>
<dbReference type="RefSeq" id="XP_066697621.1">
    <property type="nucleotide sequence ID" value="XM_066845223.1"/>
</dbReference>
<gene>
    <name evidence="3" type="ORF">PG986_009001</name>
</gene>
<reference evidence="3 4" key="1">
    <citation type="submission" date="2023-01" db="EMBL/GenBank/DDBJ databases">
        <title>Analysis of 21 Apiospora genomes using comparative genomics revels a genus with tremendous synthesis potential of carbohydrate active enzymes and secondary metabolites.</title>
        <authorList>
            <person name="Sorensen T."/>
        </authorList>
    </citation>
    <scope>NUCLEOTIDE SEQUENCE [LARGE SCALE GENOMIC DNA]</scope>
    <source>
        <strain evidence="3 4">CBS 24483</strain>
    </source>
</reference>
<feature type="chain" id="PRO_5045363170" evidence="2">
    <location>
        <begin position="18"/>
        <end position="231"/>
    </location>
</feature>
<evidence type="ECO:0000313" key="3">
    <source>
        <dbReference type="EMBL" id="KAK7948115.1"/>
    </source>
</evidence>
<evidence type="ECO:0000313" key="4">
    <source>
        <dbReference type="Proteomes" id="UP001391051"/>
    </source>
</evidence>
<accession>A0ABR1Q6R2</accession>
<name>A0ABR1Q6R2_9PEZI</name>
<keyword evidence="2" id="KW-0732">Signal</keyword>
<sequence>MHSRTLLLSLAPLAVMALPQQDIENMETDDPAALAPDPTASMYPMPSSMPAGDILSGYYNDNIPPQVTGAVATSLASAIYSYEKELMTDTKYRSIANEVYMAAYSASATDFGVGDGFDLPFTTASWYQKGVPESDQKAIESYVHAYRAIETSVLGGKAAGGDATGTAKAAPSSTGGAAGPSQTPGPDGPSQTSKDDKAAASSTSANAAPAVTGRVVAGLAAGVAMGLAAAL</sequence>
<feature type="signal peptide" evidence="2">
    <location>
        <begin position="1"/>
        <end position="17"/>
    </location>
</feature>